<dbReference type="SUPFAM" id="SSF52540">
    <property type="entry name" value="P-loop containing nucleoside triphosphate hydrolases"/>
    <property type="match status" value="1"/>
</dbReference>
<reference evidence="5" key="2">
    <citation type="submission" date="2016-06" db="EMBL/GenBank/DDBJ databases">
        <title>The genome of a short-lived fish provides insights into sex chromosome evolution and the genetic control of aging.</title>
        <authorList>
            <person name="Reichwald K."/>
            <person name="Felder M."/>
            <person name="Petzold A."/>
            <person name="Koch P."/>
            <person name="Groth M."/>
            <person name="Platzer M."/>
        </authorList>
    </citation>
    <scope>NUCLEOTIDE SEQUENCE</scope>
    <source>
        <tissue evidence="5">Brain</tissue>
    </source>
</reference>
<evidence type="ECO:0000313" key="5">
    <source>
        <dbReference type="EMBL" id="SBP80677.1"/>
    </source>
</evidence>
<dbReference type="FunFam" id="3.40.50.300:FF:000366">
    <property type="entry name" value="GTPase, IMAP family member 2"/>
    <property type="match status" value="1"/>
</dbReference>
<evidence type="ECO:0000259" key="4">
    <source>
        <dbReference type="PROSITE" id="PS51720"/>
    </source>
</evidence>
<dbReference type="PANTHER" id="PTHR10903:SF112">
    <property type="entry name" value="SI:CH211-113E8.5"/>
    <property type="match status" value="1"/>
</dbReference>
<keyword evidence="2" id="KW-0547">Nucleotide-binding</keyword>
<feature type="domain" description="AIG1-type G" evidence="4">
    <location>
        <begin position="14"/>
        <end position="212"/>
    </location>
</feature>
<comment type="similarity">
    <text evidence="1">Belongs to the TRAFAC class TrmE-Era-EngA-EngB-Septin-like GTPase superfamily. AIG1/Toc34/Toc159-like paraseptin GTPase family. IAN subfamily.</text>
</comment>
<gene>
    <name evidence="5" type="primary">CABZ01070637.1</name>
</gene>
<dbReference type="PROSITE" id="PS51720">
    <property type="entry name" value="G_AIG1"/>
    <property type="match status" value="1"/>
</dbReference>
<keyword evidence="3" id="KW-0342">GTP-binding</keyword>
<dbReference type="EMBL" id="HADZ01016736">
    <property type="protein sequence ID" value="SBP80677.1"/>
    <property type="molecule type" value="Transcribed_RNA"/>
</dbReference>
<protein>
    <recommendedName>
        <fullName evidence="4">AIG1-type G domain-containing protein</fullName>
    </recommendedName>
</protein>
<evidence type="ECO:0000256" key="2">
    <source>
        <dbReference type="ARBA" id="ARBA00022741"/>
    </source>
</evidence>
<dbReference type="InterPro" id="IPR045058">
    <property type="entry name" value="GIMA/IAN/Toc"/>
</dbReference>
<dbReference type="Gene3D" id="3.40.50.300">
    <property type="entry name" value="P-loop containing nucleotide triphosphate hydrolases"/>
    <property type="match status" value="1"/>
</dbReference>
<reference evidence="5" key="1">
    <citation type="submission" date="2016-05" db="EMBL/GenBank/DDBJ databases">
        <authorList>
            <person name="Lavstsen T."/>
            <person name="Jespersen J.S."/>
        </authorList>
    </citation>
    <scope>NUCLEOTIDE SEQUENCE</scope>
    <source>
        <tissue evidence="5">Brain</tissue>
    </source>
</reference>
<dbReference type="PANTHER" id="PTHR10903">
    <property type="entry name" value="GTPASE, IMAP FAMILY MEMBER-RELATED"/>
    <property type="match status" value="1"/>
</dbReference>
<dbReference type="InterPro" id="IPR027417">
    <property type="entry name" value="P-loop_NTPase"/>
</dbReference>
<dbReference type="AlphaFoldDB" id="A0A1A8CLM3"/>
<evidence type="ECO:0000256" key="1">
    <source>
        <dbReference type="ARBA" id="ARBA00008535"/>
    </source>
</evidence>
<evidence type="ECO:0000256" key="3">
    <source>
        <dbReference type="ARBA" id="ARBA00023134"/>
    </source>
</evidence>
<dbReference type="InterPro" id="IPR006703">
    <property type="entry name" value="G_AIG1"/>
</dbReference>
<dbReference type="CDD" id="cd01852">
    <property type="entry name" value="AIG1"/>
    <property type="match status" value="1"/>
</dbReference>
<name>A0A1A8CLM3_NOTKA</name>
<dbReference type="Pfam" id="PF04548">
    <property type="entry name" value="AIG1"/>
    <property type="match status" value="1"/>
</dbReference>
<organism evidence="5">
    <name type="scientific">Nothobranchius kadleci</name>
    <name type="common">African annual killifish</name>
    <dbReference type="NCBI Taxonomy" id="1051664"/>
    <lineage>
        <taxon>Eukaryota</taxon>
        <taxon>Metazoa</taxon>
        <taxon>Chordata</taxon>
        <taxon>Craniata</taxon>
        <taxon>Vertebrata</taxon>
        <taxon>Euteleostomi</taxon>
        <taxon>Actinopterygii</taxon>
        <taxon>Neopterygii</taxon>
        <taxon>Teleostei</taxon>
        <taxon>Neoteleostei</taxon>
        <taxon>Acanthomorphata</taxon>
        <taxon>Ovalentaria</taxon>
        <taxon>Atherinomorphae</taxon>
        <taxon>Cyprinodontiformes</taxon>
        <taxon>Nothobranchiidae</taxon>
        <taxon>Nothobranchius</taxon>
    </lineage>
</organism>
<sequence length="290" mass="31425">MDRTPAEVSSSLTVKDLRIVLLGKTGSGKSATGNTILGMAAFASESSPTSVTKESTKETGQVNRRSVSVIDTPGVFDTSITENELKREIENCIMLSLPGPHVFLLVISLAVRFTKEEKDAVKWITDNFGEDASKYTIVVFTREDELKENIKDYLNRSGDLKKLTSDCKAGYVVFDNTCRRNRTQVADLFDKIDAAVQSNGGHYISSIYEAAQRELWWRGVGNKLNSAENILLGAAVGSASMAAPAVGAAVTLEEVVALSVRPIVMLGGAVLAKGIRWWTTPKTKNDSKTS</sequence>
<proteinExistence type="inferred from homology"/>
<dbReference type="GO" id="GO:0005525">
    <property type="term" value="F:GTP binding"/>
    <property type="evidence" value="ECO:0007669"/>
    <property type="project" value="UniProtKB-KW"/>
</dbReference>
<accession>A0A1A8CLM3</accession>